<sequence length="155" mass="17689">MSVESVTYKDYSLCDPNFINGIELLEKGMISQANHCFEIAYEQVSYSDLHYSKYASFCGYSRVLSGDRGGLMLCREVVANEMYDADVYFNLAKSEWHFKNRKRTIESLLKGLEIDAAHPGIKGLCKTMSMRKRAVIGFLPRNNILNKTIGKLIRK</sequence>
<proteinExistence type="predicted"/>
<gene>
    <name evidence="1" type="ORF">MNBD_GAMMA07-69</name>
</gene>
<dbReference type="EMBL" id="UOFF01000104">
    <property type="protein sequence ID" value="VAW55730.1"/>
    <property type="molecule type" value="Genomic_DNA"/>
</dbReference>
<evidence type="ECO:0000313" key="1">
    <source>
        <dbReference type="EMBL" id="VAW55730.1"/>
    </source>
</evidence>
<dbReference type="AlphaFoldDB" id="A0A3B0WT83"/>
<accession>A0A3B0WT83</accession>
<organism evidence="1">
    <name type="scientific">hydrothermal vent metagenome</name>
    <dbReference type="NCBI Taxonomy" id="652676"/>
    <lineage>
        <taxon>unclassified sequences</taxon>
        <taxon>metagenomes</taxon>
        <taxon>ecological metagenomes</taxon>
    </lineage>
</organism>
<reference evidence="1" key="1">
    <citation type="submission" date="2018-06" db="EMBL/GenBank/DDBJ databases">
        <authorList>
            <person name="Zhirakovskaya E."/>
        </authorList>
    </citation>
    <scope>NUCLEOTIDE SEQUENCE</scope>
</reference>
<protein>
    <submittedName>
        <fullName evidence="1">Uncharacterized protein</fullName>
    </submittedName>
</protein>
<name>A0A3B0WT83_9ZZZZ</name>